<name>A0A8T3BX89_DENNO</name>
<dbReference type="InterPro" id="IPR036691">
    <property type="entry name" value="Endo/exonu/phosph_ase_sf"/>
</dbReference>
<dbReference type="OrthoDB" id="685803at2759"/>
<evidence type="ECO:0008006" key="3">
    <source>
        <dbReference type="Google" id="ProtNLM"/>
    </source>
</evidence>
<comment type="caution">
    <text evidence="1">The sequence shown here is derived from an EMBL/GenBank/DDBJ whole genome shotgun (WGS) entry which is preliminary data.</text>
</comment>
<gene>
    <name evidence="1" type="ORF">KFK09_004757</name>
</gene>
<reference evidence="1" key="1">
    <citation type="journal article" date="2022" name="Front. Genet.">
        <title>Chromosome-Scale Assembly of the Dendrobium nobile Genome Provides Insights Into the Molecular Mechanism of the Biosynthesis of the Medicinal Active Ingredient of Dendrobium.</title>
        <authorList>
            <person name="Xu Q."/>
            <person name="Niu S.-C."/>
            <person name="Li K.-L."/>
            <person name="Zheng P.-J."/>
            <person name="Zhang X.-J."/>
            <person name="Jia Y."/>
            <person name="Liu Y."/>
            <person name="Niu Y.-X."/>
            <person name="Yu L.-H."/>
            <person name="Chen D.-F."/>
            <person name="Zhang G.-Q."/>
        </authorList>
    </citation>
    <scope>NUCLEOTIDE SEQUENCE</scope>
    <source>
        <tissue evidence="1">Leaf</tissue>
    </source>
</reference>
<organism evidence="1 2">
    <name type="scientific">Dendrobium nobile</name>
    <name type="common">Orchid</name>
    <dbReference type="NCBI Taxonomy" id="94219"/>
    <lineage>
        <taxon>Eukaryota</taxon>
        <taxon>Viridiplantae</taxon>
        <taxon>Streptophyta</taxon>
        <taxon>Embryophyta</taxon>
        <taxon>Tracheophyta</taxon>
        <taxon>Spermatophyta</taxon>
        <taxon>Magnoliopsida</taxon>
        <taxon>Liliopsida</taxon>
        <taxon>Asparagales</taxon>
        <taxon>Orchidaceae</taxon>
        <taxon>Epidendroideae</taxon>
        <taxon>Malaxideae</taxon>
        <taxon>Dendrobiinae</taxon>
        <taxon>Dendrobium</taxon>
    </lineage>
</organism>
<keyword evidence="2" id="KW-1185">Reference proteome</keyword>
<evidence type="ECO:0000313" key="2">
    <source>
        <dbReference type="Proteomes" id="UP000829196"/>
    </source>
</evidence>
<dbReference type="SUPFAM" id="SSF56219">
    <property type="entry name" value="DNase I-like"/>
    <property type="match status" value="1"/>
</dbReference>
<dbReference type="PANTHER" id="PTHR33710:SF71">
    <property type="entry name" value="ENDONUCLEASE_EXONUCLEASE_PHOSPHATASE DOMAIN-CONTAINING PROTEIN"/>
    <property type="match status" value="1"/>
</dbReference>
<dbReference type="Proteomes" id="UP000829196">
    <property type="component" value="Unassembled WGS sequence"/>
</dbReference>
<protein>
    <recommendedName>
        <fullName evidence="3">Endonuclease/exonuclease/phosphatase domain-containing protein</fullName>
    </recommendedName>
</protein>
<dbReference type="Gene3D" id="3.60.10.10">
    <property type="entry name" value="Endonuclease/exonuclease/phosphatase"/>
    <property type="match status" value="1"/>
</dbReference>
<dbReference type="PANTHER" id="PTHR33710">
    <property type="entry name" value="BNAC02G09200D PROTEIN"/>
    <property type="match status" value="1"/>
</dbReference>
<evidence type="ECO:0000313" key="1">
    <source>
        <dbReference type="EMBL" id="KAI0522378.1"/>
    </source>
</evidence>
<proteinExistence type="predicted"/>
<sequence>MLEKYSTVDVPMVVGGDFNCLISREDKRGGKRFSFSQGPKEMKSFLFINDFHVVGFIGPKFTSCNNKFGEARNQERLDRCFLNSIVINSSHHMVLRHLARAALNHCPILLNFLKFNPVIKKNIKFEDVLAYFLASFVVVRKEWNKVYHGSSSHILNIKFKKTLKSLFYLSRAKLKNLYQ</sequence>
<dbReference type="EMBL" id="JAGYWB010000005">
    <property type="protein sequence ID" value="KAI0522378.1"/>
    <property type="molecule type" value="Genomic_DNA"/>
</dbReference>
<accession>A0A8T3BX89</accession>
<dbReference type="AlphaFoldDB" id="A0A8T3BX89"/>